<evidence type="ECO:0000313" key="2">
    <source>
        <dbReference type="EMBL" id="GFY05998.1"/>
    </source>
</evidence>
<name>A0A8X6S739_TRICX</name>
<dbReference type="Pfam" id="PF13358">
    <property type="entry name" value="DDE_3"/>
    <property type="match status" value="1"/>
</dbReference>
<proteinExistence type="predicted"/>
<dbReference type="InterPro" id="IPR038717">
    <property type="entry name" value="Tc1-like_DDE_dom"/>
</dbReference>
<dbReference type="InterPro" id="IPR036397">
    <property type="entry name" value="RNaseH_sf"/>
</dbReference>
<keyword evidence="3" id="KW-1185">Reference proteome</keyword>
<evidence type="ECO:0000259" key="1">
    <source>
        <dbReference type="Pfam" id="PF13358"/>
    </source>
</evidence>
<organism evidence="2 3">
    <name type="scientific">Trichonephila clavipes</name>
    <name type="common">Golden silk orbweaver</name>
    <name type="synonym">Nephila clavipes</name>
    <dbReference type="NCBI Taxonomy" id="2585209"/>
    <lineage>
        <taxon>Eukaryota</taxon>
        <taxon>Metazoa</taxon>
        <taxon>Ecdysozoa</taxon>
        <taxon>Arthropoda</taxon>
        <taxon>Chelicerata</taxon>
        <taxon>Arachnida</taxon>
        <taxon>Araneae</taxon>
        <taxon>Araneomorphae</taxon>
        <taxon>Entelegynae</taxon>
        <taxon>Araneoidea</taxon>
        <taxon>Nephilidae</taxon>
        <taxon>Trichonephila</taxon>
    </lineage>
</organism>
<gene>
    <name evidence="2" type="primary">TCB1_2</name>
    <name evidence="2" type="ORF">TNCV_3863021</name>
</gene>
<evidence type="ECO:0000313" key="3">
    <source>
        <dbReference type="Proteomes" id="UP000887159"/>
    </source>
</evidence>
<accession>A0A8X6S739</accession>
<dbReference type="Gene3D" id="3.30.420.10">
    <property type="entry name" value="Ribonuclease H-like superfamily/Ribonuclease H"/>
    <property type="match status" value="1"/>
</dbReference>
<protein>
    <submittedName>
        <fullName evidence="2">Transposable element Tcb1 transposase</fullName>
    </submittedName>
</protein>
<dbReference type="Proteomes" id="UP000887159">
    <property type="component" value="Unassembled WGS sequence"/>
</dbReference>
<dbReference type="EMBL" id="BMAU01021256">
    <property type="protein sequence ID" value="GFY05998.1"/>
    <property type="molecule type" value="Genomic_DNA"/>
</dbReference>
<feature type="domain" description="Tc1-like transposase DDE" evidence="1">
    <location>
        <begin position="15"/>
        <end position="128"/>
    </location>
</feature>
<dbReference type="GO" id="GO:0003676">
    <property type="term" value="F:nucleic acid binding"/>
    <property type="evidence" value="ECO:0007669"/>
    <property type="project" value="InterPro"/>
</dbReference>
<sequence length="135" mass="16081">MQITLYSSSKRALSTNGEARRRWCYGVEVHGEQWCWQVGVYRIKYDYLDVLKKFKGKCHQTRPWIVISLPTRHDPKHTAEIVKLWLLYNVPNQLHMPPQSPDLNSVEHLWDLLERKIRQHNISSKDMLKSVLKDE</sequence>
<comment type="caution">
    <text evidence="2">The sequence shown here is derived from an EMBL/GenBank/DDBJ whole genome shotgun (WGS) entry which is preliminary data.</text>
</comment>
<dbReference type="AlphaFoldDB" id="A0A8X6S739"/>
<reference evidence="2" key="1">
    <citation type="submission" date="2020-08" db="EMBL/GenBank/DDBJ databases">
        <title>Multicomponent nature underlies the extraordinary mechanical properties of spider dragline silk.</title>
        <authorList>
            <person name="Kono N."/>
            <person name="Nakamura H."/>
            <person name="Mori M."/>
            <person name="Yoshida Y."/>
            <person name="Ohtoshi R."/>
            <person name="Malay A.D."/>
            <person name="Moran D.A.P."/>
            <person name="Tomita M."/>
            <person name="Numata K."/>
            <person name="Arakawa K."/>
        </authorList>
    </citation>
    <scope>NUCLEOTIDE SEQUENCE</scope>
</reference>